<keyword evidence="2" id="KW-0489">Methyltransferase</keyword>
<dbReference type="AlphaFoldDB" id="A0A268F4X5"/>
<dbReference type="GO" id="GO:0160105">
    <property type="term" value="F:tRNA (adenine(22)-N1)-methyltransferase activity"/>
    <property type="evidence" value="ECO:0007669"/>
    <property type="project" value="InterPro"/>
</dbReference>
<evidence type="ECO:0000313" key="1">
    <source>
        <dbReference type="EMBL" id="MUG64616.1"/>
    </source>
</evidence>
<evidence type="ECO:0000313" key="3">
    <source>
        <dbReference type="Proteomes" id="UP000215596"/>
    </source>
</evidence>
<keyword evidence="4" id="KW-1185">Reference proteome</keyword>
<reference evidence="2 3" key="1">
    <citation type="submission" date="2017-07" db="EMBL/GenBank/DDBJ databases">
        <title>Isolation and whole genome analysis of endospore-forming bacteria from heroin.</title>
        <authorList>
            <person name="Kalinowski J."/>
            <person name="Ahrens B."/>
            <person name="Al-Dilaimi A."/>
            <person name="Winkler A."/>
            <person name="Wibberg D."/>
            <person name="Schleenbecker U."/>
            <person name="Ruckert C."/>
            <person name="Wolfel R."/>
            <person name="Grass G."/>
        </authorList>
    </citation>
    <scope>NUCLEOTIDE SEQUENCE [LARGE SCALE GENOMIC DNA]</scope>
    <source>
        <strain evidence="2 3">7537-G1</strain>
    </source>
</reference>
<protein>
    <submittedName>
        <fullName evidence="2">tRNA (Adenine-N(1))-methyltransferase</fullName>
    </submittedName>
</protein>
<dbReference type="Proteomes" id="UP000435177">
    <property type="component" value="Unassembled WGS sequence"/>
</dbReference>
<sequence length="252" mass="27656">MKLSRRLQLILEQIPAGSRLADIGSDHALLPVAAAQQGVIVSAVAGEVNPGPYEAALKQVKESGMTEVIHVRKGDGLDVIAPGEADVITIAGMGGSLIAAILGRGVDKLASVRRLVLQPNVGEDTLRVWLHERGWVLIQELILEEDGKIYEILVAEPESAAAISNDEVYQERVLPGGSMLTREWLLRFGPWLTRKPEPVFYDKWRLELDKMARILDSLSRSELPAAAEKAEDMKAEMNVIQEVLACLPKDKR</sequence>
<dbReference type="RefSeq" id="WP_095263213.1">
    <property type="nucleotide sequence ID" value="NZ_NPBY01000003.1"/>
</dbReference>
<dbReference type="PIRSF" id="PIRSF018637">
    <property type="entry name" value="TrmK"/>
    <property type="match status" value="1"/>
</dbReference>
<accession>A0A268F4X5</accession>
<name>A0A268F4X5_9BACL</name>
<keyword evidence="2" id="KW-0808">Transferase</keyword>
<gene>
    <name evidence="2" type="ORF">CHH67_01120</name>
    <name evidence="1" type="ORF">GNP94_01170</name>
</gene>
<dbReference type="Pfam" id="PF04816">
    <property type="entry name" value="TrmK"/>
    <property type="match status" value="1"/>
</dbReference>
<proteinExistence type="predicted"/>
<dbReference type="InterPro" id="IPR029063">
    <property type="entry name" value="SAM-dependent_MTases_sf"/>
</dbReference>
<comment type="caution">
    <text evidence="2">The sequence shown here is derived from an EMBL/GenBank/DDBJ whole genome shotgun (WGS) entry which is preliminary data.</text>
</comment>
<dbReference type="PANTHER" id="PTHR38451:SF1">
    <property type="entry name" value="TRNA (ADENINE(22)-N(1))-METHYLTRANSFERASE"/>
    <property type="match status" value="1"/>
</dbReference>
<reference evidence="1 4" key="2">
    <citation type="submission" date="2019-11" db="EMBL/GenBank/DDBJ databases">
        <title>Draft genome sequences of five Paenibacillus species of dairy origin.</title>
        <authorList>
            <person name="Olajide A.M."/>
            <person name="Chen S."/>
            <person name="Lapointe G."/>
        </authorList>
    </citation>
    <scope>NUCLEOTIDE SEQUENCE [LARGE SCALE GENOMIC DNA]</scope>
    <source>
        <strain evidence="1 4">3CS1</strain>
    </source>
</reference>
<dbReference type="InterPro" id="IPR006901">
    <property type="entry name" value="TrmK"/>
</dbReference>
<dbReference type="Proteomes" id="UP000215596">
    <property type="component" value="Unassembled WGS sequence"/>
</dbReference>
<dbReference type="SUPFAM" id="SSF53335">
    <property type="entry name" value="S-adenosyl-L-methionine-dependent methyltransferases"/>
    <property type="match status" value="1"/>
</dbReference>
<dbReference type="EMBL" id="WOAA01000001">
    <property type="protein sequence ID" value="MUG64616.1"/>
    <property type="molecule type" value="Genomic_DNA"/>
</dbReference>
<evidence type="ECO:0000313" key="2">
    <source>
        <dbReference type="EMBL" id="PAD80421.1"/>
    </source>
</evidence>
<evidence type="ECO:0000313" key="4">
    <source>
        <dbReference type="Proteomes" id="UP000435177"/>
    </source>
</evidence>
<dbReference type="GO" id="GO:0032259">
    <property type="term" value="P:methylation"/>
    <property type="evidence" value="ECO:0007669"/>
    <property type="project" value="UniProtKB-KW"/>
</dbReference>
<dbReference type="Gene3D" id="1.10.287.1890">
    <property type="match status" value="1"/>
</dbReference>
<dbReference type="PANTHER" id="PTHR38451">
    <property type="entry name" value="TRNA (ADENINE(22)-N(1))-METHYLTRANSFERASE"/>
    <property type="match status" value="1"/>
</dbReference>
<organism evidence="2 3">
    <name type="scientific">Paenibacillus campinasensis</name>
    <dbReference type="NCBI Taxonomy" id="66347"/>
    <lineage>
        <taxon>Bacteria</taxon>
        <taxon>Bacillati</taxon>
        <taxon>Bacillota</taxon>
        <taxon>Bacilli</taxon>
        <taxon>Bacillales</taxon>
        <taxon>Paenibacillaceae</taxon>
        <taxon>Paenibacillus</taxon>
    </lineage>
</organism>
<dbReference type="Gene3D" id="3.40.50.150">
    <property type="entry name" value="Vaccinia Virus protein VP39"/>
    <property type="match status" value="1"/>
</dbReference>
<dbReference type="EMBL" id="NPBY01000003">
    <property type="protein sequence ID" value="PAD80421.1"/>
    <property type="molecule type" value="Genomic_DNA"/>
</dbReference>
<dbReference type="OrthoDB" id="5881184at2"/>